<evidence type="ECO:0000313" key="2">
    <source>
        <dbReference type="Proteomes" id="UP001143548"/>
    </source>
</evidence>
<protein>
    <submittedName>
        <fullName evidence="1">Uncharacterized protein</fullName>
    </submittedName>
</protein>
<proteinExistence type="predicted"/>
<dbReference type="Proteomes" id="UP001143548">
    <property type="component" value="Unassembled WGS sequence"/>
</dbReference>
<organism evidence="1 2">
    <name type="scientific">Aspergillus brasiliensis</name>
    <dbReference type="NCBI Taxonomy" id="319629"/>
    <lineage>
        <taxon>Eukaryota</taxon>
        <taxon>Fungi</taxon>
        <taxon>Dikarya</taxon>
        <taxon>Ascomycota</taxon>
        <taxon>Pezizomycotina</taxon>
        <taxon>Eurotiomycetes</taxon>
        <taxon>Eurotiomycetidae</taxon>
        <taxon>Eurotiales</taxon>
        <taxon>Aspergillaceae</taxon>
        <taxon>Aspergillus</taxon>
        <taxon>Aspergillus subgen. Circumdati</taxon>
    </lineage>
</organism>
<gene>
    <name evidence="1" type="ORF">AbraCBS73388_010008</name>
</gene>
<accession>A0A9W6DJL1</accession>
<comment type="caution">
    <text evidence="1">The sequence shown here is derived from an EMBL/GenBank/DDBJ whole genome shotgun (WGS) entry which is preliminary data.</text>
</comment>
<sequence>MPTSPSGLLYVPSRIISPSRISLDAYNAWYDDIHVPDVLETSGINSAVRYETAADSSPWPYLALYPVQDIQFFNTEEFANIPSTSDALPGPTHSILDIAQFDIRRYREVGRRQDPNMPAGPTSYLLVVEFDLPSHVNKSDGQAVLDWFCGIYSGGASQRVGVYEVFWAMLYPDEKLDELPSYLALIEFDADKSVYDEAIKEIQPVAKVGQWKMHKAFNWS</sequence>
<evidence type="ECO:0000313" key="1">
    <source>
        <dbReference type="EMBL" id="GKZ17691.1"/>
    </source>
</evidence>
<name>A0A9W6DJL1_9EURO</name>
<dbReference type="AlphaFoldDB" id="A0A9W6DJL1"/>
<reference evidence="1" key="1">
    <citation type="submission" date="2022-07" db="EMBL/GenBank/DDBJ databases">
        <title>Taxonomy of Aspergillus series Nigri: significant species reduction supported by multi-species coalescent approaches.</title>
        <authorList>
            <person name="Bian C."/>
            <person name="Kusuya Y."/>
            <person name="Sklenar F."/>
            <person name="D'hooge E."/>
            <person name="Yaguchi T."/>
            <person name="Takahashi H."/>
            <person name="Hubka V."/>
        </authorList>
    </citation>
    <scope>NUCLEOTIDE SEQUENCE</scope>
    <source>
        <strain evidence="1">CBS 733.88</strain>
    </source>
</reference>
<dbReference type="EMBL" id="BROQ01000007">
    <property type="protein sequence ID" value="GKZ17691.1"/>
    <property type="molecule type" value="Genomic_DNA"/>
</dbReference>